<keyword evidence="4" id="KW-1185">Reference proteome</keyword>
<dbReference type="PANTHER" id="PTHR46211">
    <property type="entry name" value="GLYCEROPHOSPHORYL DIESTER PHOSPHODIESTERASE"/>
    <property type="match status" value="1"/>
</dbReference>
<protein>
    <submittedName>
        <fullName evidence="3">Glycerophosphoryl diester phosphodiesterase</fullName>
    </submittedName>
</protein>
<accession>A0A1H0TFZ3</accession>
<dbReference type="GO" id="GO:0008081">
    <property type="term" value="F:phosphoric diester hydrolase activity"/>
    <property type="evidence" value="ECO:0007669"/>
    <property type="project" value="InterPro"/>
</dbReference>
<feature type="domain" description="GP-PDE" evidence="2">
    <location>
        <begin position="50"/>
        <end position="300"/>
    </location>
</feature>
<reference evidence="4" key="1">
    <citation type="submission" date="2016-10" db="EMBL/GenBank/DDBJ databases">
        <authorList>
            <person name="Varghese N."/>
            <person name="Submissions S."/>
        </authorList>
    </citation>
    <scope>NUCLEOTIDE SEQUENCE [LARGE SCALE GENOMIC DNA]</scope>
    <source>
        <strain evidence="4">IBRC-M10078</strain>
    </source>
</reference>
<evidence type="ECO:0000313" key="4">
    <source>
        <dbReference type="Proteomes" id="UP000199159"/>
    </source>
</evidence>
<dbReference type="InterPro" id="IPR017946">
    <property type="entry name" value="PLC-like_Pdiesterase_TIM-brl"/>
</dbReference>
<keyword evidence="1" id="KW-0812">Transmembrane</keyword>
<keyword evidence="1" id="KW-1133">Transmembrane helix</keyword>
<dbReference type="CDD" id="cd08561">
    <property type="entry name" value="GDPD_cytoplasmic_ScUgpQ2_like"/>
    <property type="match status" value="1"/>
</dbReference>
<dbReference type="RefSeq" id="WP_175490241.1">
    <property type="nucleotide sequence ID" value="NZ_FNJU01000003.1"/>
</dbReference>
<keyword evidence="1" id="KW-0472">Membrane</keyword>
<name>A0A1H0TFZ3_9BACI</name>
<dbReference type="AlphaFoldDB" id="A0A1H0TFZ3"/>
<evidence type="ECO:0000259" key="2">
    <source>
        <dbReference type="PROSITE" id="PS51704"/>
    </source>
</evidence>
<dbReference type="InterPro" id="IPR030395">
    <property type="entry name" value="GP_PDE_dom"/>
</dbReference>
<dbReference type="EMBL" id="FNJU01000003">
    <property type="protein sequence ID" value="SDP52590.1"/>
    <property type="molecule type" value="Genomic_DNA"/>
</dbReference>
<dbReference type="PANTHER" id="PTHR46211:SF14">
    <property type="entry name" value="GLYCEROPHOSPHODIESTER PHOSPHODIESTERASE"/>
    <property type="match status" value="1"/>
</dbReference>
<dbReference type="SUPFAM" id="SSF51695">
    <property type="entry name" value="PLC-like phosphodiesterases"/>
    <property type="match status" value="1"/>
</dbReference>
<sequence length="307" mass="35306">MKINHRVGLFLPLHRLLVVLFFIGALFYILQLIPVNKQRETTFNKSNETPLVIAHRGGAGIAPENTLYAFKMAERLGVDAIELDVRMSKDKELIVIHDETVDRTTDGTGLVSNLTLDQLKEFDAGYRLKMEKRGYPFRNRGIQIPTLEEVFQEIKHTSFVIEIKDTNPKVEKKVAKLIKKYKLKKKVIVGSFNDESIKRFANSTEGKVPIGTGAETLKFYVFLHKLHLDRIYPLKRNAVQIPVKAGHIDLATERLVNTMRERNIAIHYWTINDEKTMKELIKLNVDGIITDFPNKMLQLINKDVEEL</sequence>
<proteinExistence type="predicted"/>
<organism evidence="3 4">
    <name type="scientific">Litchfieldia salsa</name>
    <dbReference type="NCBI Taxonomy" id="930152"/>
    <lineage>
        <taxon>Bacteria</taxon>
        <taxon>Bacillati</taxon>
        <taxon>Bacillota</taxon>
        <taxon>Bacilli</taxon>
        <taxon>Bacillales</taxon>
        <taxon>Bacillaceae</taxon>
        <taxon>Litchfieldia</taxon>
    </lineage>
</organism>
<dbReference type="STRING" id="930152.SAMN05216565_103480"/>
<feature type="transmembrane region" description="Helical" evidence="1">
    <location>
        <begin position="7"/>
        <end position="30"/>
    </location>
</feature>
<gene>
    <name evidence="3" type="ORF">SAMN05216565_103480</name>
</gene>
<evidence type="ECO:0000256" key="1">
    <source>
        <dbReference type="SAM" id="Phobius"/>
    </source>
</evidence>
<dbReference type="Gene3D" id="3.20.20.190">
    <property type="entry name" value="Phosphatidylinositol (PI) phosphodiesterase"/>
    <property type="match status" value="1"/>
</dbReference>
<dbReference type="PROSITE" id="PS51704">
    <property type="entry name" value="GP_PDE"/>
    <property type="match status" value="1"/>
</dbReference>
<dbReference type="Proteomes" id="UP000199159">
    <property type="component" value="Unassembled WGS sequence"/>
</dbReference>
<dbReference type="Pfam" id="PF03009">
    <property type="entry name" value="GDPD"/>
    <property type="match status" value="1"/>
</dbReference>
<dbReference type="GO" id="GO:0006629">
    <property type="term" value="P:lipid metabolic process"/>
    <property type="evidence" value="ECO:0007669"/>
    <property type="project" value="InterPro"/>
</dbReference>
<evidence type="ECO:0000313" key="3">
    <source>
        <dbReference type="EMBL" id="SDP52590.1"/>
    </source>
</evidence>